<dbReference type="GO" id="GO:0016787">
    <property type="term" value="F:hydrolase activity"/>
    <property type="evidence" value="ECO:0007669"/>
    <property type="project" value="UniProtKB-KW"/>
</dbReference>
<sequence length="178" mass="19542">MSEATALLVIDVQIGLIDGQEPSYRRDLVLENIADLLKRAREAQIPIIYIQHEGGSKLIPGARDWQIHPRVAPLDGEIVLSKRAADSFYGTNLQNELQSRGIKHIIIVGCRTEFCVDTTARAAISRNYAVTLVADAHSTIDNGVLTGGQIVAHHNETLDDFGHAESCVEVKSTREISF</sequence>
<proteinExistence type="predicted"/>
<dbReference type="AlphaFoldDB" id="A0A4P6JZQ3"/>
<dbReference type="Pfam" id="PF00857">
    <property type="entry name" value="Isochorismatase"/>
    <property type="match status" value="1"/>
</dbReference>
<dbReference type="SUPFAM" id="SSF52499">
    <property type="entry name" value="Isochorismatase-like hydrolases"/>
    <property type="match status" value="1"/>
</dbReference>
<dbReference type="Gene3D" id="3.40.50.850">
    <property type="entry name" value="Isochorismatase-like"/>
    <property type="match status" value="1"/>
</dbReference>
<dbReference type="RefSeq" id="WP_129892449.1">
    <property type="nucleotide sequence ID" value="NZ_CP035758.1"/>
</dbReference>
<reference evidence="3 4" key="1">
    <citation type="submission" date="2019-01" db="EMBL/GenBank/DDBJ databases">
        <title>Ktedonosporobacter rubrisoli SCAWS-G2.</title>
        <authorList>
            <person name="Huang Y."/>
            <person name="Yan B."/>
        </authorList>
    </citation>
    <scope>NUCLEOTIDE SEQUENCE [LARGE SCALE GENOMIC DNA]</scope>
    <source>
        <strain evidence="3 4">SCAWS-G2</strain>
    </source>
</reference>
<dbReference type="CDD" id="cd01014">
    <property type="entry name" value="nicotinamidase_related"/>
    <property type="match status" value="1"/>
</dbReference>
<evidence type="ECO:0000256" key="1">
    <source>
        <dbReference type="ARBA" id="ARBA00022801"/>
    </source>
</evidence>
<accession>A0A4P6JZQ3</accession>
<evidence type="ECO:0000259" key="2">
    <source>
        <dbReference type="Pfam" id="PF00857"/>
    </source>
</evidence>
<protein>
    <submittedName>
        <fullName evidence="3">Cysteine hydrolase</fullName>
    </submittedName>
</protein>
<organism evidence="3 4">
    <name type="scientific">Ktedonosporobacter rubrisoli</name>
    <dbReference type="NCBI Taxonomy" id="2509675"/>
    <lineage>
        <taxon>Bacteria</taxon>
        <taxon>Bacillati</taxon>
        <taxon>Chloroflexota</taxon>
        <taxon>Ktedonobacteria</taxon>
        <taxon>Ktedonobacterales</taxon>
        <taxon>Ktedonosporobacteraceae</taxon>
        <taxon>Ktedonosporobacter</taxon>
    </lineage>
</organism>
<feature type="domain" description="Isochorismatase-like" evidence="2">
    <location>
        <begin position="5"/>
        <end position="141"/>
    </location>
</feature>
<dbReference type="KEGG" id="kbs:EPA93_37615"/>
<evidence type="ECO:0000313" key="4">
    <source>
        <dbReference type="Proteomes" id="UP000290365"/>
    </source>
</evidence>
<dbReference type="PANTHER" id="PTHR43540:SF14">
    <property type="entry name" value="ISOCHORISMATASE"/>
    <property type="match status" value="1"/>
</dbReference>
<dbReference type="InterPro" id="IPR050272">
    <property type="entry name" value="Isochorismatase-like_hydrls"/>
</dbReference>
<name>A0A4P6JZQ3_KTERU</name>
<dbReference type="OrthoDB" id="9785724at2"/>
<dbReference type="InterPro" id="IPR036380">
    <property type="entry name" value="Isochorismatase-like_sf"/>
</dbReference>
<keyword evidence="4" id="KW-1185">Reference proteome</keyword>
<dbReference type="InterPro" id="IPR000868">
    <property type="entry name" value="Isochorismatase-like_dom"/>
</dbReference>
<keyword evidence="1 3" id="KW-0378">Hydrolase</keyword>
<dbReference type="Proteomes" id="UP000290365">
    <property type="component" value="Chromosome"/>
</dbReference>
<dbReference type="EMBL" id="CP035758">
    <property type="protein sequence ID" value="QBD81388.1"/>
    <property type="molecule type" value="Genomic_DNA"/>
</dbReference>
<dbReference type="PANTHER" id="PTHR43540">
    <property type="entry name" value="PEROXYUREIDOACRYLATE/UREIDOACRYLATE AMIDOHYDROLASE-RELATED"/>
    <property type="match status" value="1"/>
</dbReference>
<evidence type="ECO:0000313" key="3">
    <source>
        <dbReference type="EMBL" id="QBD81388.1"/>
    </source>
</evidence>
<gene>
    <name evidence="3" type="ORF">EPA93_37615</name>
</gene>